<dbReference type="InterPro" id="IPR036412">
    <property type="entry name" value="HAD-like_sf"/>
</dbReference>
<dbReference type="Gene3D" id="3.40.50.1000">
    <property type="entry name" value="HAD superfamily/HAD-like"/>
    <property type="match status" value="1"/>
</dbReference>
<dbReference type="RefSeq" id="WP_195719384.1">
    <property type="nucleotide sequence ID" value="NZ_CP064056.1"/>
</dbReference>
<dbReference type="Proteomes" id="UP000594455">
    <property type="component" value="Chromosome"/>
</dbReference>
<dbReference type="EMBL" id="CP064056">
    <property type="protein sequence ID" value="QPM75752.1"/>
    <property type="molecule type" value="Genomic_DNA"/>
</dbReference>
<dbReference type="GO" id="GO:0046872">
    <property type="term" value="F:metal ion binding"/>
    <property type="evidence" value="ECO:0007669"/>
    <property type="project" value="UniProtKB-KW"/>
</dbReference>
<name>A0A7T1F9X2_9STAP</name>
<sequence length="211" mass="23627">MYKAVVFDFDGTIIDTEKHLYDIINKHLTKHNHEPVSLDFYTGSIGGAANDLHEYLEDKLGEALKEEIYTEHHETSKDLPIFEEIKNLMAYLKQRHIPMAIATSSYRASIEPAFKQLALDDYIDVVVGREDVAEVKPNPELYLTAVQALNYNPVNCLALEDSVNGATAAINAGLDVIVNTNKMTENQDFANVAYLNKDISTANIIANYFEA</sequence>
<dbReference type="Gene3D" id="1.10.150.240">
    <property type="entry name" value="Putative phosphatase, domain 2"/>
    <property type="match status" value="1"/>
</dbReference>
<evidence type="ECO:0000256" key="1">
    <source>
        <dbReference type="ARBA" id="ARBA00001946"/>
    </source>
</evidence>
<dbReference type="InterPro" id="IPR023214">
    <property type="entry name" value="HAD_sf"/>
</dbReference>
<comment type="cofactor">
    <cofactor evidence="1">
        <name>Mg(2+)</name>
        <dbReference type="ChEBI" id="CHEBI:18420"/>
    </cofactor>
</comment>
<evidence type="ECO:0000313" key="6">
    <source>
        <dbReference type="Proteomes" id="UP000594455"/>
    </source>
</evidence>
<dbReference type="InterPro" id="IPR041492">
    <property type="entry name" value="HAD_2"/>
</dbReference>
<dbReference type="SFLD" id="SFLDG01129">
    <property type="entry name" value="C1.5:_HAD__Beta-PGM__Phosphata"/>
    <property type="match status" value="1"/>
</dbReference>
<keyword evidence="6" id="KW-1185">Reference proteome</keyword>
<dbReference type="Pfam" id="PF13419">
    <property type="entry name" value="HAD_2"/>
    <property type="match status" value="1"/>
</dbReference>
<evidence type="ECO:0000256" key="4">
    <source>
        <dbReference type="ARBA" id="ARBA00022842"/>
    </source>
</evidence>
<dbReference type="SFLD" id="SFLDS00003">
    <property type="entry name" value="Haloacid_Dehalogenase"/>
    <property type="match status" value="1"/>
</dbReference>
<dbReference type="SUPFAM" id="SSF56784">
    <property type="entry name" value="HAD-like"/>
    <property type="match status" value="1"/>
</dbReference>
<dbReference type="KEGG" id="sllo:ISP08_03170"/>
<organism evidence="5 6">
    <name type="scientific">Staphylococcus lloydii</name>
    <dbReference type="NCBI Taxonomy" id="2781774"/>
    <lineage>
        <taxon>Bacteria</taxon>
        <taxon>Bacillati</taxon>
        <taxon>Bacillota</taxon>
        <taxon>Bacilli</taxon>
        <taxon>Bacillales</taxon>
        <taxon>Staphylococcaceae</taxon>
        <taxon>Staphylococcus</taxon>
    </lineage>
</organism>
<gene>
    <name evidence="5" type="ORF">ISP08_03170</name>
</gene>
<evidence type="ECO:0000256" key="2">
    <source>
        <dbReference type="ARBA" id="ARBA00006171"/>
    </source>
</evidence>
<evidence type="ECO:0000256" key="3">
    <source>
        <dbReference type="ARBA" id="ARBA00022723"/>
    </source>
</evidence>
<dbReference type="PANTHER" id="PTHR46193">
    <property type="entry name" value="6-PHOSPHOGLUCONATE PHOSPHATASE"/>
    <property type="match status" value="1"/>
</dbReference>
<dbReference type="InterPro" id="IPR023198">
    <property type="entry name" value="PGP-like_dom2"/>
</dbReference>
<dbReference type="PRINTS" id="PR00413">
    <property type="entry name" value="HADHALOGNASE"/>
</dbReference>
<accession>A0A7T1F9X2</accession>
<dbReference type="SFLD" id="SFLDG01135">
    <property type="entry name" value="C1.5.6:_HAD__Beta-PGM__Phospha"/>
    <property type="match status" value="1"/>
</dbReference>
<keyword evidence="4" id="KW-0460">Magnesium</keyword>
<dbReference type="InterPro" id="IPR006439">
    <property type="entry name" value="HAD-SF_hydro_IA"/>
</dbReference>
<dbReference type="InterPro" id="IPR051600">
    <property type="entry name" value="Beta-PGM-like"/>
</dbReference>
<comment type="similarity">
    <text evidence="2">Belongs to the HAD-like hydrolase superfamily. CbbY/CbbZ/Gph/YieH family.</text>
</comment>
<proteinExistence type="inferred from homology"/>
<dbReference type="AlphaFoldDB" id="A0A7T1F9X2"/>
<dbReference type="GO" id="GO:0016787">
    <property type="term" value="F:hydrolase activity"/>
    <property type="evidence" value="ECO:0007669"/>
    <property type="project" value="UniProtKB-KW"/>
</dbReference>
<protein>
    <submittedName>
        <fullName evidence="5">HAD family hydrolase</fullName>
    </submittedName>
</protein>
<keyword evidence="5" id="KW-0378">Hydrolase</keyword>
<keyword evidence="3" id="KW-0479">Metal-binding</keyword>
<dbReference type="CDD" id="cd16423">
    <property type="entry name" value="HAD_BPGM-like"/>
    <property type="match status" value="1"/>
</dbReference>
<dbReference type="PANTHER" id="PTHR46193:SF21">
    <property type="entry name" value="SLL1138 PROTEIN"/>
    <property type="match status" value="1"/>
</dbReference>
<reference evidence="5 6" key="1">
    <citation type="submission" date="2020-10" db="EMBL/GenBank/DDBJ databases">
        <title>Closed genome sequences of Staphylococcus lloydii sp. nov. and Staphylococcus durrellii sp. nov. Isolated from Captive Fruit Bats (Pteropus livingstonii).</title>
        <authorList>
            <person name="Fountain K."/>
        </authorList>
    </citation>
    <scope>NUCLEOTIDE SEQUENCE [LARGE SCALE GENOMIC DNA]</scope>
    <source>
        <strain evidence="5 6">23_2_7_LY</strain>
    </source>
</reference>
<evidence type="ECO:0000313" key="5">
    <source>
        <dbReference type="EMBL" id="QPM75752.1"/>
    </source>
</evidence>
<dbReference type="NCBIfam" id="TIGR01509">
    <property type="entry name" value="HAD-SF-IA-v3"/>
    <property type="match status" value="1"/>
</dbReference>